<dbReference type="AlphaFoldDB" id="A0AAV8E2N2"/>
<name>A0AAV8E2N2_9POAL</name>
<protein>
    <submittedName>
        <fullName evidence="3">Acyl-protein thioesterase 1</fullName>
    </submittedName>
</protein>
<keyword evidence="4" id="KW-1185">Reference proteome</keyword>
<dbReference type="PANTHER" id="PTHR10655:SF57">
    <property type="entry name" value="INACTIVE CARBOXYLESTERASE OS04G0669700-RELATED"/>
    <property type="match status" value="1"/>
</dbReference>
<gene>
    <name evidence="3" type="ORF">LUZ62_057643</name>
</gene>
<comment type="caution">
    <text evidence="3">The sequence shown here is derived from an EMBL/GenBank/DDBJ whole genome shotgun (WGS) entry which is preliminary data.</text>
</comment>
<dbReference type="Pfam" id="PF02230">
    <property type="entry name" value="Abhydrolase_2"/>
    <property type="match status" value="1"/>
</dbReference>
<evidence type="ECO:0000259" key="2">
    <source>
        <dbReference type="Pfam" id="PF02230"/>
    </source>
</evidence>
<evidence type="ECO:0000256" key="1">
    <source>
        <dbReference type="ARBA" id="ARBA00006499"/>
    </source>
</evidence>
<evidence type="ECO:0000313" key="3">
    <source>
        <dbReference type="EMBL" id="KAJ4773386.1"/>
    </source>
</evidence>
<proteinExistence type="inferred from homology"/>
<comment type="similarity">
    <text evidence="1">Belongs to the AB hydrolase superfamily. AB hydrolase 2 family.</text>
</comment>
<reference evidence="3" key="1">
    <citation type="submission" date="2022-08" db="EMBL/GenBank/DDBJ databases">
        <authorList>
            <person name="Marques A."/>
        </authorList>
    </citation>
    <scope>NUCLEOTIDE SEQUENCE</scope>
    <source>
        <strain evidence="3">RhyPub2mFocal</strain>
        <tissue evidence="3">Leaves</tissue>
    </source>
</reference>
<dbReference type="InterPro" id="IPR003140">
    <property type="entry name" value="PLipase/COase/thioEstase"/>
</dbReference>
<dbReference type="Gene3D" id="3.40.50.1820">
    <property type="entry name" value="alpha/beta hydrolase"/>
    <property type="match status" value="1"/>
</dbReference>
<dbReference type="InterPro" id="IPR029058">
    <property type="entry name" value="AB_hydrolase_fold"/>
</dbReference>
<feature type="domain" description="Phospholipase/carboxylesterase/thioesterase" evidence="2">
    <location>
        <begin position="75"/>
        <end position="287"/>
    </location>
</feature>
<dbReference type="SUPFAM" id="SSF53474">
    <property type="entry name" value="alpha/beta-Hydrolases"/>
    <property type="match status" value="1"/>
</dbReference>
<accession>A0AAV8E2N2</accession>
<dbReference type="Proteomes" id="UP001140206">
    <property type="component" value="Chromosome 3"/>
</dbReference>
<dbReference type="GO" id="GO:0005737">
    <property type="term" value="C:cytoplasm"/>
    <property type="evidence" value="ECO:0007669"/>
    <property type="project" value="TreeGrafter"/>
</dbReference>
<dbReference type="EMBL" id="JAMFTS010000003">
    <property type="protein sequence ID" value="KAJ4773386.1"/>
    <property type="molecule type" value="Genomic_DNA"/>
</dbReference>
<sequence>MWRSPSKHFLNVIEVKSFAFGFIKSTTFAAFHVSLQLTSAIQISRVNVAQTKSLHLFQFNCLLYQIHTHFSSNQSMASNERSFVLWLHGLGDSGRANEMYLKDRFTVPELAGTKWAFPTAPSAPVTCNDGAIMNSWFDICNAPITSKSVRGLDDVLESVQKVHAIIDKEISDGTDPGNIFIAGLSQGGAMAIGSVLLYPNTLGGGAVFSGFLPFNSPVEDRIFPQAKKTPILWCHGMLDTLVPFEAGEDGKEFLQKLGMNCEFKAYDGLGHSLDEMELEYLQEWLKHQLGRSSKKSHFSACGLFNKFCS</sequence>
<dbReference type="GO" id="GO:0008474">
    <property type="term" value="F:palmitoyl-(protein) hydrolase activity"/>
    <property type="evidence" value="ECO:0007669"/>
    <property type="project" value="TreeGrafter"/>
</dbReference>
<dbReference type="PANTHER" id="PTHR10655">
    <property type="entry name" value="LYSOPHOSPHOLIPASE-RELATED"/>
    <property type="match status" value="1"/>
</dbReference>
<organism evidence="3 4">
    <name type="scientific">Rhynchospora pubera</name>
    <dbReference type="NCBI Taxonomy" id="906938"/>
    <lineage>
        <taxon>Eukaryota</taxon>
        <taxon>Viridiplantae</taxon>
        <taxon>Streptophyta</taxon>
        <taxon>Embryophyta</taxon>
        <taxon>Tracheophyta</taxon>
        <taxon>Spermatophyta</taxon>
        <taxon>Magnoliopsida</taxon>
        <taxon>Liliopsida</taxon>
        <taxon>Poales</taxon>
        <taxon>Cyperaceae</taxon>
        <taxon>Cyperoideae</taxon>
        <taxon>Rhynchosporeae</taxon>
        <taxon>Rhynchospora</taxon>
    </lineage>
</organism>
<evidence type="ECO:0000313" key="4">
    <source>
        <dbReference type="Proteomes" id="UP001140206"/>
    </source>
</evidence>
<dbReference type="InterPro" id="IPR050565">
    <property type="entry name" value="LYPA1-2/EST-like"/>
</dbReference>
<dbReference type="GO" id="GO:0052689">
    <property type="term" value="F:carboxylic ester hydrolase activity"/>
    <property type="evidence" value="ECO:0007669"/>
    <property type="project" value="TreeGrafter"/>
</dbReference>